<evidence type="ECO:0000313" key="1">
    <source>
        <dbReference type="EMBL" id="KKP92570.1"/>
    </source>
</evidence>
<accession>A0A0G0FYY1</accession>
<evidence type="ECO:0000313" key="2">
    <source>
        <dbReference type="Proteomes" id="UP000034140"/>
    </source>
</evidence>
<protein>
    <submittedName>
        <fullName evidence="1">Uncharacterized protein</fullName>
    </submittedName>
</protein>
<sequence>MNATEINQRLAEINILMNFILQKLQGLKNQSSLNNIQS</sequence>
<dbReference type="Proteomes" id="UP000034140">
    <property type="component" value="Unassembled WGS sequence"/>
</dbReference>
<gene>
    <name evidence="1" type="ORF">UR96_C0010G0038</name>
</gene>
<reference evidence="1 2" key="1">
    <citation type="journal article" date="2015" name="Nature">
        <title>rRNA introns, odd ribosomes, and small enigmatic genomes across a large radiation of phyla.</title>
        <authorList>
            <person name="Brown C.T."/>
            <person name="Hug L.A."/>
            <person name="Thomas B.C."/>
            <person name="Sharon I."/>
            <person name="Castelle C.J."/>
            <person name="Singh A."/>
            <person name="Wilkins M.J."/>
            <person name="Williams K.H."/>
            <person name="Banfield J.F."/>
        </authorList>
    </citation>
    <scope>NUCLEOTIDE SEQUENCE [LARGE SCALE GENOMIC DNA]</scope>
</reference>
<name>A0A0G0FYY1_9BACT</name>
<comment type="caution">
    <text evidence="1">The sequence shown here is derived from an EMBL/GenBank/DDBJ whole genome shotgun (WGS) entry which is preliminary data.</text>
</comment>
<proteinExistence type="predicted"/>
<dbReference type="AlphaFoldDB" id="A0A0G0FYY1"/>
<organism evidence="1 2">
    <name type="scientific">candidate division WS6 bacterium GW2011_GWC1_36_11</name>
    <dbReference type="NCBI Taxonomy" id="1619090"/>
    <lineage>
        <taxon>Bacteria</taxon>
        <taxon>Candidatus Dojkabacteria</taxon>
    </lineage>
</organism>
<dbReference type="EMBL" id="LBRE01000010">
    <property type="protein sequence ID" value="KKP92570.1"/>
    <property type="molecule type" value="Genomic_DNA"/>
</dbReference>